<reference evidence="2" key="1">
    <citation type="journal article" date="2019" name="Int. J. Syst. Evol. Microbiol.">
        <title>The Global Catalogue of Microorganisms (GCM) 10K type strain sequencing project: providing services to taxonomists for standard genome sequencing and annotation.</title>
        <authorList>
            <consortium name="The Broad Institute Genomics Platform"/>
            <consortium name="The Broad Institute Genome Sequencing Center for Infectious Disease"/>
            <person name="Wu L."/>
            <person name="Ma J."/>
        </authorList>
    </citation>
    <scope>NUCLEOTIDE SEQUENCE [LARGE SCALE GENOMIC DNA]</scope>
    <source>
        <strain evidence="2">JCM 16673</strain>
    </source>
</reference>
<gene>
    <name evidence="1" type="ORF">GCM10022212_20480</name>
</gene>
<protein>
    <recommendedName>
        <fullName evidence="3">Secreted protein</fullName>
    </recommendedName>
</protein>
<evidence type="ECO:0008006" key="3">
    <source>
        <dbReference type="Google" id="ProtNLM"/>
    </source>
</evidence>
<organism evidence="1 2">
    <name type="scientific">Actimicrobium antarcticum</name>
    <dbReference type="NCBI Taxonomy" id="1051899"/>
    <lineage>
        <taxon>Bacteria</taxon>
        <taxon>Pseudomonadati</taxon>
        <taxon>Pseudomonadota</taxon>
        <taxon>Betaproteobacteria</taxon>
        <taxon>Burkholderiales</taxon>
        <taxon>Oxalobacteraceae</taxon>
        <taxon>Actimicrobium</taxon>
    </lineage>
</organism>
<proteinExistence type="predicted"/>
<dbReference type="Proteomes" id="UP001501353">
    <property type="component" value="Unassembled WGS sequence"/>
</dbReference>
<evidence type="ECO:0000313" key="1">
    <source>
        <dbReference type="EMBL" id="GAA4023047.1"/>
    </source>
</evidence>
<dbReference type="EMBL" id="BAAAZE010000008">
    <property type="protein sequence ID" value="GAA4023047.1"/>
    <property type="molecule type" value="Genomic_DNA"/>
</dbReference>
<keyword evidence="2" id="KW-1185">Reference proteome</keyword>
<evidence type="ECO:0000313" key="2">
    <source>
        <dbReference type="Proteomes" id="UP001501353"/>
    </source>
</evidence>
<comment type="caution">
    <text evidence="1">The sequence shown here is derived from an EMBL/GenBank/DDBJ whole genome shotgun (WGS) entry which is preliminary data.</text>
</comment>
<name>A0ABP7T9N6_9BURK</name>
<accession>A0ABP7T9N6</accession>
<sequence length="72" mass="7732">MLGFAAQRFGNVTVIMFAAQSTIPAVHETVSGGLCCKAQLAPSYGTGRHGGTVTTTIITHRFHLENLYNPRL</sequence>